<evidence type="ECO:0000313" key="9">
    <source>
        <dbReference type="Proteomes" id="UP000530268"/>
    </source>
</evidence>
<feature type="transmembrane region" description="Helical" evidence="6">
    <location>
        <begin position="38"/>
        <end position="59"/>
    </location>
</feature>
<dbReference type="PANTHER" id="PTHR32322">
    <property type="entry name" value="INNER MEMBRANE TRANSPORTER"/>
    <property type="match status" value="1"/>
</dbReference>
<evidence type="ECO:0000256" key="6">
    <source>
        <dbReference type="SAM" id="Phobius"/>
    </source>
</evidence>
<evidence type="ECO:0000259" key="7">
    <source>
        <dbReference type="Pfam" id="PF00892"/>
    </source>
</evidence>
<feature type="transmembrane region" description="Helical" evidence="6">
    <location>
        <begin position="273"/>
        <end position="291"/>
    </location>
</feature>
<keyword evidence="5 6" id="KW-0472">Membrane</keyword>
<feature type="transmembrane region" description="Helical" evidence="6">
    <location>
        <begin position="71"/>
        <end position="94"/>
    </location>
</feature>
<feature type="transmembrane region" description="Helical" evidence="6">
    <location>
        <begin position="100"/>
        <end position="120"/>
    </location>
</feature>
<organism evidence="8 9">
    <name type="scientific">Sulfitobacter undariae</name>
    <dbReference type="NCBI Taxonomy" id="1563671"/>
    <lineage>
        <taxon>Bacteria</taxon>
        <taxon>Pseudomonadati</taxon>
        <taxon>Pseudomonadota</taxon>
        <taxon>Alphaproteobacteria</taxon>
        <taxon>Rhodobacterales</taxon>
        <taxon>Roseobacteraceae</taxon>
        <taxon>Sulfitobacter</taxon>
    </lineage>
</organism>
<gene>
    <name evidence="8" type="ORF">GGR95_002604</name>
</gene>
<dbReference type="Gene3D" id="1.10.3730.20">
    <property type="match status" value="1"/>
</dbReference>
<name>A0A7W6H2L6_9RHOB</name>
<dbReference type="EMBL" id="JACIEI010000009">
    <property type="protein sequence ID" value="MBB3994954.1"/>
    <property type="molecule type" value="Genomic_DNA"/>
</dbReference>
<evidence type="ECO:0000256" key="4">
    <source>
        <dbReference type="ARBA" id="ARBA00022989"/>
    </source>
</evidence>
<comment type="subcellular location">
    <subcellularLocation>
        <location evidence="1">Cell membrane</location>
        <topology evidence="1">Multi-pass membrane protein</topology>
    </subcellularLocation>
</comment>
<evidence type="ECO:0000256" key="5">
    <source>
        <dbReference type="ARBA" id="ARBA00023136"/>
    </source>
</evidence>
<feature type="domain" description="EamA" evidence="7">
    <location>
        <begin position="12"/>
        <end position="141"/>
    </location>
</feature>
<feature type="transmembrane region" description="Helical" evidence="6">
    <location>
        <begin position="216"/>
        <end position="236"/>
    </location>
</feature>
<dbReference type="AlphaFoldDB" id="A0A7W6H2L6"/>
<dbReference type="SUPFAM" id="SSF103481">
    <property type="entry name" value="Multidrug resistance efflux transporter EmrE"/>
    <property type="match status" value="2"/>
</dbReference>
<reference evidence="8 9" key="1">
    <citation type="submission" date="2020-08" db="EMBL/GenBank/DDBJ databases">
        <title>Genomic Encyclopedia of Type Strains, Phase IV (KMG-IV): sequencing the most valuable type-strain genomes for metagenomic binning, comparative biology and taxonomic classification.</title>
        <authorList>
            <person name="Goeker M."/>
        </authorList>
    </citation>
    <scope>NUCLEOTIDE SEQUENCE [LARGE SCALE GENOMIC DNA]</scope>
    <source>
        <strain evidence="8 9">DSM 102234</strain>
    </source>
</reference>
<accession>A0A7W6H2L6</accession>
<evidence type="ECO:0000313" key="8">
    <source>
        <dbReference type="EMBL" id="MBB3994954.1"/>
    </source>
</evidence>
<feature type="transmembrane region" description="Helical" evidence="6">
    <location>
        <begin position="243"/>
        <end position="267"/>
    </location>
</feature>
<keyword evidence="9" id="KW-1185">Reference proteome</keyword>
<proteinExistence type="predicted"/>
<evidence type="ECO:0000256" key="1">
    <source>
        <dbReference type="ARBA" id="ARBA00004651"/>
    </source>
</evidence>
<keyword evidence="3 6" id="KW-0812">Transmembrane</keyword>
<keyword evidence="2" id="KW-1003">Cell membrane</keyword>
<feature type="domain" description="EamA" evidence="7">
    <location>
        <begin position="156"/>
        <end position="290"/>
    </location>
</feature>
<dbReference type="PANTHER" id="PTHR32322:SF18">
    <property type="entry name" value="S-ADENOSYLMETHIONINE_S-ADENOSYLHOMOCYSTEINE TRANSPORTER"/>
    <property type="match status" value="1"/>
</dbReference>
<comment type="caution">
    <text evidence="8">The sequence shown here is derived from an EMBL/GenBank/DDBJ whole genome shotgun (WGS) entry which is preliminary data.</text>
</comment>
<evidence type="ECO:0000256" key="3">
    <source>
        <dbReference type="ARBA" id="ARBA00022692"/>
    </source>
</evidence>
<dbReference type="Pfam" id="PF00892">
    <property type="entry name" value="EamA"/>
    <property type="match status" value="2"/>
</dbReference>
<dbReference type="Proteomes" id="UP000530268">
    <property type="component" value="Unassembled WGS sequence"/>
</dbReference>
<evidence type="ECO:0000256" key="2">
    <source>
        <dbReference type="ARBA" id="ARBA00022475"/>
    </source>
</evidence>
<feature type="transmembrane region" description="Helical" evidence="6">
    <location>
        <begin position="187"/>
        <end position="204"/>
    </location>
</feature>
<dbReference type="InterPro" id="IPR037185">
    <property type="entry name" value="EmrE-like"/>
</dbReference>
<keyword evidence="4 6" id="KW-1133">Transmembrane helix</keyword>
<sequence>MMVKMPRSLTGLMIVLVGVMWGLNWPSVKFMLAEVPPLTLRAGGFSAAALLLSAIALAVGQSMRPAKGEAVSLVLTSLFVLFGFNMLTAMGQLFTPASNAALIAYTMPSLTAVLSVVFLGEVLHRRLVLAIGIGLAGLMVLASANLPALLAQPLGPAIMLGAALSWSIGNILMQLRKWTLHPLARTAWFFIIAAILTWPLVFVFEPLNGFSMPSAASLWVFAFHVCGPLVACYVLWTVLLSRLSATVAAISTLIAPVVGVLSSVILLGDELSWQKGLALVLIVASIVMTLLKPTQKRT</sequence>
<dbReference type="InterPro" id="IPR000620">
    <property type="entry name" value="EamA_dom"/>
</dbReference>
<dbReference type="InterPro" id="IPR050638">
    <property type="entry name" value="AA-Vitamin_Transporters"/>
</dbReference>
<protein>
    <submittedName>
        <fullName evidence="8">Drug/metabolite transporter (DMT)-like permease</fullName>
    </submittedName>
</protein>
<dbReference type="GO" id="GO:0005886">
    <property type="term" value="C:plasma membrane"/>
    <property type="evidence" value="ECO:0007669"/>
    <property type="project" value="UniProtKB-SubCell"/>
</dbReference>
<feature type="transmembrane region" description="Helical" evidence="6">
    <location>
        <begin position="154"/>
        <end position="175"/>
    </location>
</feature>
<feature type="transmembrane region" description="Helical" evidence="6">
    <location>
        <begin position="127"/>
        <end position="148"/>
    </location>
</feature>